<feature type="non-terminal residue" evidence="9">
    <location>
        <position position="1"/>
    </location>
</feature>
<evidence type="ECO:0000256" key="5">
    <source>
        <dbReference type="ARBA" id="ARBA00022833"/>
    </source>
</evidence>
<dbReference type="InterPro" id="IPR050329">
    <property type="entry name" value="GLI_C2H2-zinc-finger"/>
</dbReference>
<dbReference type="Gene3D" id="3.30.160.60">
    <property type="entry name" value="Classic Zinc Finger"/>
    <property type="match status" value="2"/>
</dbReference>
<evidence type="ECO:0000256" key="4">
    <source>
        <dbReference type="ARBA" id="ARBA00022771"/>
    </source>
</evidence>
<evidence type="ECO:0000259" key="8">
    <source>
        <dbReference type="PROSITE" id="PS50157"/>
    </source>
</evidence>
<organism evidence="9 10">
    <name type="scientific">Cronartium quercuum f. sp. fusiforme G11</name>
    <dbReference type="NCBI Taxonomy" id="708437"/>
    <lineage>
        <taxon>Eukaryota</taxon>
        <taxon>Fungi</taxon>
        <taxon>Dikarya</taxon>
        <taxon>Basidiomycota</taxon>
        <taxon>Pucciniomycotina</taxon>
        <taxon>Pucciniomycetes</taxon>
        <taxon>Pucciniales</taxon>
        <taxon>Coleosporiaceae</taxon>
        <taxon>Cronartium</taxon>
    </lineage>
</organism>
<keyword evidence="2" id="KW-0479">Metal-binding</keyword>
<dbReference type="SMART" id="SM00355">
    <property type="entry name" value="ZnF_C2H2"/>
    <property type="match status" value="2"/>
</dbReference>
<dbReference type="GO" id="GO:0008270">
    <property type="term" value="F:zinc ion binding"/>
    <property type="evidence" value="ECO:0007669"/>
    <property type="project" value="UniProtKB-KW"/>
</dbReference>
<dbReference type="GO" id="GO:0000978">
    <property type="term" value="F:RNA polymerase II cis-regulatory region sequence-specific DNA binding"/>
    <property type="evidence" value="ECO:0007669"/>
    <property type="project" value="TreeGrafter"/>
</dbReference>
<keyword evidence="4 7" id="KW-0863">Zinc-finger</keyword>
<evidence type="ECO:0000256" key="2">
    <source>
        <dbReference type="ARBA" id="ARBA00022723"/>
    </source>
</evidence>
<evidence type="ECO:0000256" key="7">
    <source>
        <dbReference type="PROSITE-ProRule" id="PRU00042"/>
    </source>
</evidence>
<dbReference type="InterPro" id="IPR013087">
    <property type="entry name" value="Znf_C2H2_type"/>
</dbReference>
<evidence type="ECO:0000313" key="9">
    <source>
        <dbReference type="EMBL" id="KAG0143764.1"/>
    </source>
</evidence>
<evidence type="ECO:0000256" key="1">
    <source>
        <dbReference type="ARBA" id="ARBA00004123"/>
    </source>
</evidence>
<dbReference type="PANTHER" id="PTHR19818">
    <property type="entry name" value="ZINC FINGER PROTEIN ZIC AND GLI"/>
    <property type="match status" value="1"/>
</dbReference>
<dbReference type="GO" id="GO:0045944">
    <property type="term" value="P:positive regulation of transcription by RNA polymerase II"/>
    <property type="evidence" value="ECO:0007669"/>
    <property type="project" value="UniProtKB-ARBA"/>
</dbReference>
<keyword evidence="6" id="KW-0539">Nucleus</keyword>
<dbReference type="PROSITE" id="PS50157">
    <property type="entry name" value="ZINC_FINGER_C2H2_2"/>
    <property type="match status" value="2"/>
</dbReference>
<feature type="domain" description="C2H2-type" evidence="8">
    <location>
        <begin position="31"/>
        <end position="56"/>
    </location>
</feature>
<dbReference type="EMBL" id="MU167311">
    <property type="protein sequence ID" value="KAG0143764.1"/>
    <property type="molecule type" value="Genomic_DNA"/>
</dbReference>
<dbReference type="PROSITE" id="PS00028">
    <property type="entry name" value="ZINC_FINGER_C2H2_1"/>
    <property type="match status" value="2"/>
</dbReference>
<reference evidence="9" key="1">
    <citation type="submission" date="2013-11" db="EMBL/GenBank/DDBJ databases">
        <title>Genome sequence of the fusiform rust pathogen reveals effectors for host alternation and coevolution with pine.</title>
        <authorList>
            <consortium name="DOE Joint Genome Institute"/>
            <person name="Smith K."/>
            <person name="Pendleton A."/>
            <person name="Kubisiak T."/>
            <person name="Anderson C."/>
            <person name="Salamov A."/>
            <person name="Aerts A."/>
            <person name="Riley R."/>
            <person name="Clum A."/>
            <person name="Lindquist E."/>
            <person name="Ence D."/>
            <person name="Campbell M."/>
            <person name="Kronenberg Z."/>
            <person name="Feau N."/>
            <person name="Dhillon B."/>
            <person name="Hamelin R."/>
            <person name="Burleigh J."/>
            <person name="Smith J."/>
            <person name="Yandell M."/>
            <person name="Nelson C."/>
            <person name="Grigoriev I."/>
            <person name="Davis J."/>
        </authorList>
    </citation>
    <scope>NUCLEOTIDE SEQUENCE</scope>
    <source>
        <strain evidence="9">G11</strain>
    </source>
</reference>
<dbReference type="FunFam" id="3.30.160.60:FF:000145">
    <property type="entry name" value="Zinc finger protein 574"/>
    <property type="match status" value="1"/>
</dbReference>
<keyword evidence="5" id="KW-0862">Zinc</keyword>
<dbReference type="InterPro" id="IPR036236">
    <property type="entry name" value="Znf_C2H2_sf"/>
</dbReference>
<evidence type="ECO:0000313" key="10">
    <source>
        <dbReference type="Proteomes" id="UP000886653"/>
    </source>
</evidence>
<name>A0A9P6NGM6_9BASI</name>
<proteinExistence type="predicted"/>
<keyword evidence="10" id="KW-1185">Reference proteome</keyword>
<dbReference type="OrthoDB" id="8117402at2759"/>
<evidence type="ECO:0000256" key="6">
    <source>
        <dbReference type="ARBA" id="ARBA00023242"/>
    </source>
</evidence>
<dbReference type="GO" id="GO:0005634">
    <property type="term" value="C:nucleus"/>
    <property type="evidence" value="ECO:0007669"/>
    <property type="project" value="UniProtKB-SubCell"/>
</dbReference>
<keyword evidence="3" id="KW-0677">Repeat</keyword>
<dbReference type="Proteomes" id="UP000886653">
    <property type="component" value="Unassembled WGS sequence"/>
</dbReference>
<sequence length="56" mass="6581">KRFGCPICDKRFARAFNLQTHIGTHQGIRPFDCPVNECFKSFSRRHDLSRHLNAIH</sequence>
<dbReference type="Pfam" id="PF00096">
    <property type="entry name" value="zf-C2H2"/>
    <property type="match status" value="2"/>
</dbReference>
<dbReference type="PANTHER" id="PTHR19818:SF139">
    <property type="entry name" value="PAIR-RULE PROTEIN ODD-PAIRED"/>
    <property type="match status" value="1"/>
</dbReference>
<accession>A0A9P6NGM6</accession>
<feature type="domain" description="C2H2-type" evidence="8">
    <location>
        <begin position="3"/>
        <end position="30"/>
    </location>
</feature>
<feature type="non-terminal residue" evidence="9">
    <location>
        <position position="56"/>
    </location>
</feature>
<protein>
    <recommendedName>
        <fullName evidence="8">C2H2-type domain-containing protein</fullName>
    </recommendedName>
</protein>
<dbReference type="SUPFAM" id="SSF57667">
    <property type="entry name" value="beta-beta-alpha zinc fingers"/>
    <property type="match status" value="1"/>
</dbReference>
<dbReference type="AlphaFoldDB" id="A0A9P6NGM6"/>
<evidence type="ECO:0000256" key="3">
    <source>
        <dbReference type="ARBA" id="ARBA00022737"/>
    </source>
</evidence>
<dbReference type="GO" id="GO:0000981">
    <property type="term" value="F:DNA-binding transcription factor activity, RNA polymerase II-specific"/>
    <property type="evidence" value="ECO:0007669"/>
    <property type="project" value="TreeGrafter"/>
</dbReference>
<gene>
    <name evidence="9" type="ORF">CROQUDRAFT_32511</name>
</gene>
<comment type="subcellular location">
    <subcellularLocation>
        <location evidence="1">Nucleus</location>
    </subcellularLocation>
</comment>
<comment type="caution">
    <text evidence="9">The sequence shown here is derived from an EMBL/GenBank/DDBJ whole genome shotgun (WGS) entry which is preliminary data.</text>
</comment>